<evidence type="ECO:0000313" key="2">
    <source>
        <dbReference type="EMBL" id="MFG6465124.1"/>
    </source>
</evidence>
<name>A0ABW7GT23_9BURK</name>
<gene>
    <name evidence="2" type="ORF">ACG01O_00740</name>
</gene>
<organism evidence="2 3">
    <name type="scientific">Pelomonas baiyunensis</name>
    <dbReference type="NCBI Taxonomy" id="3299026"/>
    <lineage>
        <taxon>Bacteria</taxon>
        <taxon>Pseudomonadati</taxon>
        <taxon>Pseudomonadota</taxon>
        <taxon>Betaproteobacteria</taxon>
        <taxon>Burkholderiales</taxon>
        <taxon>Sphaerotilaceae</taxon>
        <taxon>Roseateles</taxon>
    </lineage>
</organism>
<comment type="caution">
    <text evidence="2">The sequence shown here is derived from an EMBL/GenBank/DDBJ whole genome shotgun (WGS) entry which is preliminary data.</text>
</comment>
<dbReference type="Proteomes" id="UP001606303">
    <property type="component" value="Unassembled WGS sequence"/>
</dbReference>
<evidence type="ECO:0000259" key="1">
    <source>
        <dbReference type="Pfam" id="PF08447"/>
    </source>
</evidence>
<proteinExistence type="predicted"/>
<dbReference type="Gene3D" id="3.30.450.20">
    <property type="entry name" value="PAS domain"/>
    <property type="match status" value="1"/>
</dbReference>
<dbReference type="InterPro" id="IPR001610">
    <property type="entry name" value="PAC"/>
</dbReference>
<protein>
    <submittedName>
        <fullName evidence="2">PAS domain-containing protein</fullName>
    </submittedName>
</protein>
<dbReference type="Pfam" id="PF08447">
    <property type="entry name" value="PAS_3"/>
    <property type="match status" value="1"/>
</dbReference>
<dbReference type="SMART" id="SM00086">
    <property type="entry name" value="PAC"/>
    <property type="match status" value="1"/>
</dbReference>
<feature type="domain" description="PAS fold-3" evidence="1">
    <location>
        <begin position="34"/>
        <end position="122"/>
    </location>
</feature>
<dbReference type="InterPro" id="IPR035965">
    <property type="entry name" value="PAS-like_dom_sf"/>
</dbReference>
<sequence>MDGQTQDAVPAWQRAVAQGDVGVWDLRPEHETVQYSPAWKLRLGFPEPHRADSTHFWRCRVHPLDLDAMLVAMRDHSRGLLPTYEAQFRLRSNGSGYRLLRSRGRVLERNAEGRVLRMVGVMMDLTDRPCTPAPGLPQGERGVMAGVPLGLPLHELLLDARPEPAVQAERTRVLAVLDDLLHAALHDLPPPPGV</sequence>
<accession>A0ABW7GT23</accession>
<reference evidence="2 3" key="1">
    <citation type="submission" date="2024-08" db="EMBL/GenBank/DDBJ databases">
        <authorList>
            <person name="Lu H."/>
        </authorList>
    </citation>
    <scope>NUCLEOTIDE SEQUENCE [LARGE SCALE GENOMIC DNA]</scope>
    <source>
        <strain evidence="2 3">BYS87W</strain>
    </source>
</reference>
<evidence type="ECO:0000313" key="3">
    <source>
        <dbReference type="Proteomes" id="UP001606303"/>
    </source>
</evidence>
<keyword evidence="3" id="KW-1185">Reference proteome</keyword>
<dbReference type="InterPro" id="IPR013655">
    <property type="entry name" value="PAS_fold_3"/>
</dbReference>
<dbReference type="SUPFAM" id="SSF55785">
    <property type="entry name" value="PYP-like sensor domain (PAS domain)"/>
    <property type="match status" value="1"/>
</dbReference>
<dbReference type="EMBL" id="JBIGIB010000001">
    <property type="protein sequence ID" value="MFG6465124.1"/>
    <property type="molecule type" value="Genomic_DNA"/>
</dbReference>
<dbReference type="RefSeq" id="WP_394380085.1">
    <property type="nucleotide sequence ID" value="NZ_JBIGIB010000001.1"/>
</dbReference>